<feature type="transmembrane region" description="Helical" evidence="1">
    <location>
        <begin position="12"/>
        <end position="32"/>
    </location>
</feature>
<name>A0ABY3RQD9_9MICO</name>
<evidence type="ECO:0000313" key="2">
    <source>
        <dbReference type="EMBL" id="UGS26252.1"/>
    </source>
</evidence>
<evidence type="ECO:0000256" key="1">
    <source>
        <dbReference type="SAM" id="Phobius"/>
    </source>
</evidence>
<evidence type="ECO:0000313" key="3">
    <source>
        <dbReference type="Proteomes" id="UP001199642"/>
    </source>
</evidence>
<feature type="transmembrane region" description="Helical" evidence="1">
    <location>
        <begin position="98"/>
        <end position="119"/>
    </location>
</feature>
<accession>A0ABY3RQD9</accession>
<organism evidence="2 3">
    <name type="scientific">Microbacterium resistens</name>
    <dbReference type="NCBI Taxonomy" id="156977"/>
    <lineage>
        <taxon>Bacteria</taxon>
        <taxon>Bacillati</taxon>
        <taxon>Actinomycetota</taxon>
        <taxon>Actinomycetes</taxon>
        <taxon>Micrococcales</taxon>
        <taxon>Microbacteriaceae</taxon>
        <taxon>Microbacterium</taxon>
    </lineage>
</organism>
<gene>
    <name evidence="2" type="ORF">K8F61_16735</name>
</gene>
<sequence>MPSPQPRARPLWVPVLLGAGTVLVPLLTVSGVDMLREELHLLCSFERMGDEPGSWYCADGIGYILPGLVVAAVVGLPVLAGLLLVLTLTRRRTTALRLIAPLPVLAVAGLTAAMTVSRTGALRDGTTWPGVWWSAVGFSAAIAVGGILLAAMTVRPMAAGAALILRIAAGVGLLISVVVQVGLLPAVAASALLLVAAAATTPVRSRPSSSVEWSVSAG</sequence>
<evidence type="ECO:0008006" key="4">
    <source>
        <dbReference type="Google" id="ProtNLM"/>
    </source>
</evidence>
<reference evidence="2 3" key="1">
    <citation type="submission" date="2023-01" db="EMBL/GenBank/DDBJ databases">
        <title>Characterization of estradiol degrading bacteria Microbacterium sp. MZT7 and reveal degrading genes through genome analysis.</title>
        <authorList>
            <person name="Hao P."/>
            <person name="Gao Y."/>
        </authorList>
    </citation>
    <scope>NUCLEOTIDE SEQUENCE [LARGE SCALE GENOMIC DNA]</scope>
    <source>
        <strain evidence="2 3">MZT7</strain>
    </source>
</reference>
<keyword evidence="1" id="KW-1133">Transmembrane helix</keyword>
<keyword evidence="1" id="KW-0472">Membrane</keyword>
<dbReference type="RefSeq" id="WP_231819962.1">
    <property type="nucleotide sequence ID" value="NZ_CP082781.1"/>
</dbReference>
<dbReference type="Proteomes" id="UP001199642">
    <property type="component" value="Chromosome"/>
</dbReference>
<keyword evidence="3" id="KW-1185">Reference proteome</keyword>
<dbReference type="EMBL" id="CP082781">
    <property type="protein sequence ID" value="UGS26252.1"/>
    <property type="molecule type" value="Genomic_DNA"/>
</dbReference>
<protein>
    <recommendedName>
        <fullName evidence="4">Integral membrane protein</fullName>
    </recommendedName>
</protein>
<feature type="transmembrane region" description="Helical" evidence="1">
    <location>
        <begin position="131"/>
        <end position="151"/>
    </location>
</feature>
<feature type="transmembrane region" description="Helical" evidence="1">
    <location>
        <begin position="158"/>
        <end position="177"/>
    </location>
</feature>
<proteinExistence type="predicted"/>
<keyword evidence="1" id="KW-0812">Transmembrane</keyword>
<feature type="transmembrane region" description="Helical" evidence="1">
    <location>
        <begin position="63"/>
        <end position="86"/>
    </location>
</feature>